<dbReference type="RefSeq" id="WP_353499332.1">
    <property type="nucleotide sequence ID" value="NZ_CP115921.1"/>
</dbReference>
<comment type="cofactor">
    <cofactor evidence="1">
        <name>Mn(2+)</name>
        <dbReference type="ChEBI" id="CHEBI:29035"/>
    </cofactor>
</comment>
<comment type="cofactor">
    <cofactor evidence="2">
        <name>Mg(2+)</name>
        <dbReference type="ChEBI" id="CHEBI:18420"/>
    </cofactor>
</comment>
<feature type="domain" description="Endonuclease/exonuclease/phosphatase" evidence="9">
    <location>
        <begin position="39"/>
        <end position="297"/>
    </location>
</feature>
<evidence type="ECO:0000313" key="10">
    <source>
        <dbReference type="EMBL" id="XCD18184.1"/>
    </source>
</evidence>
<dbReference type="InterPro" id="IPR051547">
    <property type="entry name" value="TDP2-like"/>
</dbReference>
<dbReference type="InterPro" id="IPR005135">
    <property type="entry name" value="Endo/exonuclease/phosphatase"/>
</dbReference>
<accession>A0AAU8BP95</accession>
<dbReference type="GO" id="GO:0016787">
    <property type="term" value="F:hydrolase activity"/>
    <property type="evidence" value="ECO:0007669"/>
    <property type="project" value="UniProtKB-KW"/>
</dbReference>
<dbReference type="AlphaFoldDB" id="A0AAU8BP95"/>
<evidence type="ECO:0000256" key="1">
    <source>
        <dbReference type="ARBA" id="ARBA00001936"/>
    </source>
</evidence>
<dbReference type="Gene3D" id="3.60.10.10">
    <property type="entry name" value="Endonuclease/exonuclease/phosphatase"/>
    <property type="match status" value="1"/>
</dbReference>
<keyword evidence="8" id="KW-0234">DNA repair</keyword>
<evidence type="ECO:0000256" key="6">
    <source>
        <dbReference type="ARBA" id="ARBA00022801"/>
    </source>
</evidence>
<dbReference type="GO" id="GO:0004519">
    <property type="term" value="F:endonuclease activity"/>
    <property type="evidence" value="ECO:0007669"/>
    <property type="project" value="UniProtKB-KW"/>
</dbReference>
<dbReference type="GO" id="GO:0006281">
    <property type="term" value="P:DNA repair"/>
    <property type="evidence" value="ECO:0007669"/>
    <property type="project" value="UniProtKB-KW"/>
</dbReference>
<dbReference type="Pfam" id="PF03372">
    <property type="entry name" value="Exo_endo_phos"/>
    <property type="match status" value="1"/>
</dbReference>
<evidence type="ECO:0000256" key="2">
    <source>
        <dbReference type="ARBA" id="ARBA00001946"/>
    </source>
</evidence>
<dbReference type="EMBL" id="CP115921">
    <property type="protein sequence ID" value="XCD18184.1"/>
    <property type="molecule type" value="Genomic_DNA"/>
</dbReference>
<keyword evidence="10" id="KW-0255">Endonuclease</keyword>
<keyword evidence="5" id="KW-0227">DNA damage</keyword>
<evidence type="ECO:0000259" key="9">
    <source>
        <dbReference type="Pfam" id="PF03372"/>
    </source>
</evidence>
<reference evidence="10" key="1">
    <citation type="submission" date="2023-01" db="EMBL/GenBank/DDBJ databases">
        <title>Vibrio sp. CB1-14 genome sequencing.</title>
        <authorList>
            <person name="Otstavnykh N."/>
            <person name="Isaeva M."/>
            <person name="Meleshko D."/>
        </authorList>
    </citation>
    <scope>NUCLEOTIDE SEQUENCE</scope>
    <source>
        <strain evidence="10">CB1-14</strain>
    </source>
</reference>
<dbReference type="KEGG" id="vck:PG915_23205"/>
<evidence type="ECO:0000256" key="7">
    <source>
        <dbReference type="ARBA" id="ARBA00022842"/>
    </source>
</evidence>
<dbReference type="PANTHER" id="PTHR15822:SF4">
    <property type="entry name" value="TYROSYL-DNA PHOSPHODIESTERASE 2"/>
    <property type="match status" value="1"/>
</dbReference>
<keyword evidence="3" id="KW-0540">Nuclease</keyword>
<keyword evidence="6" id="KW-0378">Hydrolase</keyword>
<dbReference type="InterPro" id="IPR036691">
    <property type="entry name" value="Endo/exonu/phosph_ase_sf"/>
</dbReference>
<dbReference type="PANTHER" id="PTHR15822">
    <property type="entry name" value="TRAF AND TNF RECEPTOR-ASSOCIATED PROTEIN"/>
    <property type="match status" value="1"/>
</dbReference>
<name>A0AAU8BP95_9VIBR</name>
<organism evidence="10">
    <name type="scientific">Vibrio chaetopteri</name>
    <dbReference type="NCBI Taxonomy" id="3016528"/>
    <lineage>
        <taxon>Bacteria</taxon>
        <taxon>Pseudomonadati</taxon>
        <taxon>Pseudomonadota</taxon>
        <taxon>Gammaproteobacteria</taxon>
        <taxon>Vibrionales</taxon>
        <taxon>Vibrionaceae</taxon>
        <taxon>Vibrio</taxon>
    </lineage>
</organism>
<dbReference type="GO" id="GO:0046872">
    <property type="term" value="F:metal ion binding"/>
    <property type="evidence" value="ECO:0007669"/>
    <property type="project" value="UniProtKB-KW"/>
</dbReference>
<gene>
    <name evidence="10" type="ORF">PG915_23205</name>
</gene>
<evidence type="ECO:0000256" key="4">
    <source>
        <dbReference type="ARBA" id="ARBA00022723"/>
    </source>
</evidence>
<sequence>MARTMIRTNSYEYLVTTLFVGISLFPTLSIAKDESLTLMTWNLEWLTSTPSKKFPTSYRSEDDFSALKTQFMGFSPDILAFQEVDSVEAISRVVGSDYEIYLSDRSLPNNKRHQFSGINQYTGFAVRHGHTVKDVADFPLSKGGRLRFASAIELTLEDGATVKLLSVHLKAGCSGKYTSHHSCKTLKQQGRVLNSWLKQLESSDESYVLLGDFNHNLAYSGDWLWTILTKDLNTVPRLTTKSTKAECKVRSNRTPNKTHQFRSLIDHIVVSPNLRSSPARQDVMPTKSVLNYQMSDHCPISLILYK</sequence>
<protein>
    <submittedName>
        <fullName evidence="10">Endonuclease/exonuclease/phosphatase family protein</fullName>
    </submittedName>
</protein>
<evidence type="ECO:0000256" key="8">
    <source>
        <dbReference type="ARBA" id="ARBA00023204"/>
    </source>
</evidence>
<evidence type="ECO:0000256" key="3">
    <source>
        <dbReference type="ARBA" id="ARBA00022722"/>
    </source>
</evidence>
<keyword evidence="7" id="KW-0460">Magnesium</keyword>
<evidence type="ECO:0000256" key="5">
    <source>
        <dbReference type="ARBA" id="ARBA00022763"/>
    </source>
</evidence>
<dbReference type="SUPFAM" id="SSF56219">
    <property type="entry name" value="DNase I-like"/>
    <property type="match status" value="1"/>
</dbReference>
<keyword evidence="4" id="KW-0479">Metal-binding</keyword>
<proteinExistence type="predicted"/>